<keyword evidence="2" id="KW-0472">Membrane</keyword>
<keyword evidence="2" id="KW-1133">Transmembrane helix</keyword>
<name>A0A4P8YNN2_9ENTR</name>
<dbReference type="PANTHER" id="PTHR34219">
    <property type="entry name" value="IRON-REGULATED INNER MEMBRANE PROTEIN-RELATED"/>
    <property type="match status" value="1"/>
</dbReference>
<dbReference type="Pfam" id="PF03929">
    <property type="entry name" value="PepSY_TM"/>
    <property type="match status" value="1"/>
</dbReference>
<reference evidence="3 4" key="1">
    <citation type="submission" date="2019-05" db="EMBL/GenBank/DDBJ databases">
        <title>Complete genome sequence of Izhakiella calystegiae KSNA2, an endophyte isolated from beach morning glory (Calystegia soldanella).</title>
        <authorList>
            <person name="Jiang L."/>
            <person name="Jeong J.C."/>
            <person name="Kim C.Y."/>
            <person name="Kim D.H."/>
            <person name="Kim S.W."/>
            <person name="Lee j."/>
        </authorList>
    </citation>
    <scope>NUCLEOTIDE SEQUENCE [LARGE SCALE GENOMIC DNA]</scope>
    <source>
        <strain evidence="3 4">KSNA2</strain>
    </source>
</reference>
<protein>
    <submittedName>
        <fullName evidence="3">PepSY domain-containing protein</fullName>
    </submittedName>
</protein>
<evidence type="ECO:0000313" key="3">
    <source>
        <dbReference type="EMBL" id="QCT22469.1"/>
    </source>
</evidence>
<evidence type="ECO:0000313" key="4">
    <source>
        <dbReference type="Proteomes" id="UP000302163"/>
    </source>
</evidence>
<dbReference type="PANTHER" id="PTHR34219:SF1">
    <property type="entry name" value="PEPSY DOMAIN-CONTAINING PROTEIN"/>
    <property type="match status" value="1"/>
</dbReference>
<dbReference type="InterPro" id="IPR005625">
    <property type="entry name" value="PepSY-ass_TM"/>
</dbReference>
<feature type="transmembrane region" description="Helical" evidence="2">
    <location>
        <begin position="395"/>
        <end position="412"/>
    </location>
</feature>
<dbReference type="Proteomes" id="UP000302163">
    <property type="component" value="Chromosome"/>
</dbReference>
<dbReference type="RefSeq" id="WP_138098978.1">
    <property type="nucleotide sequence ID" value="NZ_CP040428.1"/>
</dbReference>
<gene>
    <name evidence="3" type="ORF">FEM41_23905</name>
</gene>
<feature type="transmembrane region" description="Helical" evidence="2">
    <location>
        <begin position="198"/>
        <end position="220"/>
    </location>
</feature>
<dbReference type="AlphaFoldDB" id="A0A4P8YNN2"/>
<feature type="region of interest" description="Disordered" evidence="1">
    <location>
        <begin position="247"/>
        <end position="266"/>
    </location>
</feature>
<feature type="transmembrane region" description="Helical" evidence="2">
    <location>
        <begin position="358"/>
        <end position="383"/>
    </location>
</feature>
<dbReference type="EMBL" id="CP040428">
    <property type="protein sequence ID" value="QCT22469.1"/>
    <property type="molecule type" value="Genomic_DNA"/>
</dbReference>
<evidence type="ECO:0000256" key="2">
    <source>
        <dbReference type="SAM" id="Phobius"/>
    </source>
</evidence>
<dbReference type="KEGG" id="izh:FEM41_23905"/>
<feature type="transmembrane region" description="Helical" evidence="2">
    <location>
        <begin position="20"/>
        <end position="41"/>
    </location>
</feature>
<feature type="transmembrane region" description="Helical" evidence="2">
    <location>
        <begin position="418"/>
        <end position="441"/>
    </location>
</feature>
<evidence type="ECO:0000256" key="1">
    <source>
        <dbReference type="SAM" id="MobiDB-lite"/>
    </source>
</evidence>
<organism evidence="3 4">
    <name type="scientific">Jejubacter calystegiae</name>
    <dbReference type="NCBI Taxonomy" id="2579935"/>
    <lineage>
        <taxon>Bacteria</taxon>
        <taxon>Pseudomonadati</taxon>
        <taxon>Pseudomonadota</taxon>
        <taxon>Gammaproteobacteria</taxon>
        <taxon>Enterobacterales</taxon>
        <taxon>Enterobacteriaceae</taxon>
        <taxon>Jejubacter</taxon>
    </lineage>
</organism>
<keyword evidence="2" id="KW-0812">Transmembrane</keyword>
<feature type="transmembrane region" description="Helical" evidence="2">
    <location>
        <begin position="159"/>
        <end position="177"/>
    </location>
</feature>
<dbReference type="OrthoDB" id="9791166at2"/>
<keyword evidence="4" id="KW-1185">Reference proteome</keyword>
<accession>A0A4P8YNN2</accession>
<sequence length="457" mass="50394">MTQRASRQAWVNLLRRLHFYIGLFVGPFIFIAALSGTLYVATPQLEAWLFRDALTTSVKGSPHPLADQVAVARQAAGAPLPVQAVRPASQTGETTRVMFSDPQLGASETRSLFIDPVTLEVKGDMTVYGTSGILPLRLWIDNLHRSLWLGDIGRNYSELAASWMWIAALGGIALWFLTRPPRQRKPTRHNAFVNQRRWHVALGWLLLVGLLLFSATGLTWSRWAGDNVNQLRAAMDWMTPQVNASLRGEPADNDPHAGHHSGHHGMTMAEPGLDNGLFDAVLSAARQAGIQAARVEIRPAKTTDRAWTVNEIDRRWPTQVDAAAVNPHTLTVIDRTRFSEFPLMAKLTRWGVDFHMGILFGLANQLALMAFGTALCVLILLGYRMWWRRRPAPGQVNPALTLVNAWLGLSSVGRGVTFVTALLLGLTLPVMGVSLALFLAADLARWHRTRSQAPVGA</sequence>
<proteinExistence type="predicted"/>